<gene>
    <name evidence="1" type="ORF">AB0E65_09245</name>
</gene>
<proteinExistence type="predicted"/>
<protein>
    <submittedName>
        <fullName evidence="1">Type II toxin-antitoxin system RelE/ParE family toxin</fullName>
    </submittedName>
</protein>
<evidence type="ECO:0000313" key="1">
    <source>
        <dbReference type="EMBL" id="MEU3554392.1"/>
    </source>
</evidence>
<sequence>MSWSVKVTDEYAEWFRVLIKEDLGSASQVAQAVAALREVGPTLGRPLVDRLKGSELHHLKELRPGSGGRSEIRIIFAFDPTRSALLLLGGDKAGNWERWYRDHIPLAEQLYREYVSDDED</sequence>
<keyword evidence="2" id="KW-1185">Reference proteome</keyword>
<dbReference type="EMBL" id="JBEZUR010000010">
    <property type="protein sequence ID" value="MEU3554392.1"/>
    <property type="molecule type" value="Genomic_DNA"/>
</dbReference>
<dbReference type="InterPro" id="IPR009241">
    <property type="entry name" value="HigB-like"/>
</dbReference>
<reference evidence="1 2" key="1">
    <citation type="submission" date="2024-06" db="EMBL/GenBank/DDBJ databases">
        <title>The Natural Products Discovery Center: Release of the First 8490 Sequenced Strains for Exploring Actinobacteria Biosynthetic Diversity.</title>
        <authorList>
            <person name="Kalkreuter E."/>
            <person name="Kautsar S.A."/>
            <person name="Yang D."/>
            <person name="Bader C.D."/>
            <person name="Teijaro C.N."/>
            <person name="Fluegel L."/>
            <person name="Davis C.M."/>
            <person name="Simpson J.R."/>
            <person name="Lauterbach L."/>
            <person name="Steele A.D."/>
            <person name="Gui C."/>
            <person name="Meng S."/>
            <person name="Li G."/>
            <person name="Viehrig K."/>
            <person name="Ye F."/>
            <person name="Su P."/>
            <person name="Kiefer A.F."/>
            <person name="Nichols A."/>
            <person name="Cepeda A.J."/>
            <person name="Yan W."/>
            <person name="Fan B."/>
            <person name="Jiang Y."/>
            <person name="Adhikari A."/>
            <person name="Zheng C.-J."/>
            <person name="Schuster L."/>
            <person name="Cowan T.M."/>
            <person name="Smanski M.J."/>
            <person name="Chevrette M.G."/>
            <person name="De Carvalho L.P.S."/>
            <person name="Shen B."/>
        </authorList>
    </citation>
    <scope>NUCLEOTIDE SEQUENCE [LARGE SCALE GENOMIC DNA]</scope>
    <source>
        <strain evidence="1 2">NPDC038104</strain>
    </source>
</reference>
<dbReference type="Proteomes" id="UP001550850">
    <property type="component" value="Unassembled WGS sequence"/>
</dbReference>
<dbReference type="Pfam" id="PF05973">
    <property type="entry name" value="Gp49"/>
    <property type="match status" value="1"/>
</dbReference>
<dbReference type="RefSeq" id="WP_170145159.1">
    <property type="nucleotide sequence ID" value="NZ_BEVZ01000008.1"/>
</dbReference>
<evidence type="ECO:0000313" key="2">
    <source>
        <dbReference type="Proteomes" id="UP001550850"/>
    </source>
</evidence>
<comment type="caution">
    <text evidence="1">The sequence shown here is derived from an EMBL/GenBank/DDBJ whole genome shotgun (WGS) entry which is preliminary data.</text>
</comment>
<accession>A0ABV2YF89</accession>
<organism evidence="1 2">
    <name type="scientific">Streptomyces fragilis</name>
    <dbReference type="NCBI Taxonomy" id="67301"/>
    <lineage>
        <taxon>Bacteria</taxon>
        <taxon>Bacillati</taxon>
        <taxon>Actinomycetota</taxon>
        <taxon>Actinomycetes</taxon>
        <taxon>Kitasatosporales</taxon>
        <taxon>Streptomycetaceae</taxon>
        <taxon>Streptomyces</taxon>
    </lineage>
</organism>
<name>A0ABV2YF89_9ACTN</name>